<comment type="caution">
    <text evidence="5">The sequence shown here is derived from an EMBL/GenBank/DDBJ whole genome shotgun (WGS) entry which is preliminary data.</text>
</comment>
<dbReference type="SMART" id="SM00448">
    <property type="entry name" value="REC"/>
    <property type="match status" value="1"/>
</dbReference>
<dbReference type="InterPro" id="IPR011006">
    <property type="entry name" value="CheY-like_superfamily"/>
</dbReference>
<dbReference type="CDD" id="cd17569">
    <property type="entry name" value="REC_HupR-like"/>
    <property type="match status" value="1"/>
</dbReference>
<evidence type="ECO:0000256" key="1">
    <source>
        <dbReference type="PROSITE-ProRule" id="PRU00169"/>
    </source>
</evidence>
<dbReference type="InterPro" id="IPR052020">
    <property type="entry name" value="Cyclic_di-GMP/3'3'-cGAMP_PDE"/>
</dbReference>
<evidence type="ECO:0000259" key="3">
    <source>
        <dbReference type="PROSITE" id="PS50110"/>
    </source>
</evidence>
<dbReference type="OrthoDB" id="9802066at2"/>
<dbReference type="PANTHER" id="PTHR45228:SF8">
    <property type="entry name" value="TWO-COMPONENT RESPONSE REGULATOR-RELATED"/>
    <property type="match status" value="1"/>
</dbReference>
<gene>
    <name evidence="5" type="ORF">FPL22_04995</name>
</gene>
<dbReference type="EMBL" id="VMBG01000001">
    <property type="protein sequence ID" value="TSJ78664.1"/>
    <property type="molecule type" value="Genomic_DNA"/>
</dbReference>
<feature type="coiled-coil region" evidence="2">
    <location>
        <begin position="146"/>
        <end position="180"/>
    </location>
</feature>
<evidence type="ECO:0000259" key="4">
    <source>
        <dbReference type="PROSITE" id="PS51832"/>
    </source>
</evidence>
<feature type="modified residue" description="4-aspartylphosphate" evidence="1">
    <location>
        <position position="60"/>
    </location>
</feature>
<dbReference type="PROSITE" id="PS50110">
    <property type="entry name" value="RESPONSE_REGULATORY"/>
    <property type="match status" value="1"/>
</dbReference>
<dbReference type="Gene3D" id="3.40.50.2300">
    <property type="match status" value="1"/>
</dbReference>
<feature type="domain" description="HD-GYP" evidence="4">
    <location>
        <begin position="177"/>
        <end position="368"/>
    </location>
</feature>
<sequence>MNPSGDPHSPRILVVDDEAIVLGALKETLERDGHRVTATTSPIRALEMLRDQDFAVILSDHRMPEMMGLDFLIESRKIRPNASRILITAVLSLPTIVEAINKGEIFRFVAKPWLREELAATIRNAFQRHHLVSENERLSAQTQELNSRLMVANASLARQVKDLEKQKSALDAANQDLATSYDHSLDLCSRILATYDPYLGGQTKAVVEIAQCMADTNHFTDGERHALRTGAWLCDLGLIGIPRELLRAFRTHPSRLTERERESIQTHPIYSQTLASYVDTNPLVAETIRAHHERFDGTGFPDALRAQSIPWPARCLAVAVCFVESGLAKEKAIEAILAESGKAFDPEAVRLFLKVTHLVQLPRQVHEIMLEELQPGMVLANGLYSPHGLLLVGEGQTLSASTIAKIRNHNLISAISQRLLVYS</sequence>
<organism evidence="5 6">
    <name type="scientific">Rariglobus hedericola</name>
    <dbReference type="NCBI Taxonomy" id="2597822"/>
    <lineage>
        <taxon>Bacteria</taxon>
        <taxon>Pseudomonadati</taxon>
        <taxon>Verrucomicrobiota</taxon>
        <taxon>Opitutia</taxon>
        <taxon>Opitutales</taxon>
        <taxon>Opitutaceae</taxon>
        <taxon>Rariglobus</taxon>
    </lineage>
</organism>
<protein>
    <submittedName>
        <fullName evidence="5">Response regulator</fullName>
    </submittedName>
</protein>
<dbReference type="SUPFAM" id="SSF52172">
    <property type="entry name" value="CheY-like"/>
    <property type="match status" value="1"/>
</dbReference>
<dbReference type="InterPro" id="IPR037522">
    <property type="entry name" value="HD_GYP_dom"/>
</dbReference>
<dbReference type="PANTHER" id="PTHR45228">
    <property type="entry name" value="CYCLIC DI-GMP PHOSPHODIESTERASE TM_0186-RELATED"/>
    <property type="match status" value="1"/>
</dbReference>
<evidence type="ECO:0000313" key="5">
    <source>
        <dbReference type="EMBL" id="TSJ78664.1"/>
    </source>
</evidence>
<dbReference type="InterPro" id="IPR001789">
    <property type="entry name" value="Sig_transdc_resp-reg_receiver"/>
</dbReference>
<dbReference type="SUPFAM" id="SSF109604">
    <property type="entry name" value="HD-domain/PDEase-like"/>
    <property type="match status" value="1"/>
</dbReference>
<dbReference type="GO" id="GO:0000160">
    <property type="term" value="P:phosphorelay signal transduction system"/>
    <property type="evidence" value="ECO:0007669"/>
    <property type="project" value="InterPro"/>
</dbReference>
<evidence type="ECO:0000313" key="6">
    <source>
        <dbReference type="Proteomes" id="UP000315648"/>
    </source>
</evidence>
<dbReference type="PROSITE" id="PS51832">
    <property type="entry name" value="HD_GYP"/>
    <property type="match status" value="1"/>
</dbReference>
<proteinExistence type="predicted"/>
<dbReference type="Pfam" id="PF00072">
    <property type="entry name" value="Response_reg"/>
    <property type="match status" value="1"/>
</dbReference>
<dbReference type="Gene3D" id="1.10.3210.10">
    <property type="entry name" value="Hypothetical protein af1432"/>
    <property type="match status" value="1"/>
</dbReference>
<dbReference type="Pfam" id="PF13487">
    <property type="entry name" value="HD_5"/>
    <property type="match status" value="1"/>
</dbReference>
<keyword evidence="6" id="KW-1185">Reference proteome</keyword>
<dbReference type="AlphaFoldDB" id="A0A556QPT9"/>
<name>A0A556QPT9_9BACT</name>
<accession>A0A556QPT9</accession>
<dbReference type="Proteomes" id="UP000315648">
    <property type="component" value="Unassembled WGS sequence"/>
</dbReference>
<feature type="domain" description="Response regulatory" evidence="3">
    <location>
        <begin position="11"/>
        <end position="126"/>
    </location>
</feature>
<keyword evidence="2" id="KW-0175">Coiled coil</keyword>
<dbReference type="RefSeq" id="WP_144229005.1">
    <property type="nucleotide sequence ID" value="NZ_CBCRVV010000002.1"/>
</dbReference>
<reference evidence="5 6" key="1">
    <citation type="submission" date="2019-07" db="EMBL/GenBank/DDBJ databases">
        <title>Description of 53C-WASEF.</title>
        <authorList>
            <person name="Pitt A."/>
            <person name="Hahn M.W."/>
        </authorList>
    </citation>
    <scope>NUCLEOTIDE SEQUENCE [LARGE SCALE GENOMIC DNA]</scope>
    <source>
        <strain evidence="5 6">53C-WASEF</strain>
    </source>
</reference>
<keyword evidence="1" id="KW-0597">Phosphoprotein</keyword>
<evidence type="ECO:0000256" key="2">
    <source>
        <dbReference type="SAM" id="Coils"/>
    </source>
</evidence>